<proteinExistence type="predicted"/>
<evidence type="ECO:0000259" key="1">
    <source>
        <dbReference type="Pfam" id="PF21688"/>
    </source>
</evidence>
<organism evidence="2 3">
    <name type="scientific">Solobacterium moorei</name>
    <dbReference type="NCBI Taxonomy" id="102148"/>
    <lineage>
        <taxon>Bacteria</taxon>
        <taxon>Bacillati</taxon>
        <taxon>Bacillota</taxon>
        <taxon>Erysipelotrichia</taxon>
        <taxon>Erysipelotrichales</taxon>
        <taxon>Erysipelotrichaceae</taxon>
        <taxon>Solobacterium</taxon>
    </lineage>
</organism>
<dbReference type="PANTHER" id="PTHR42842:SF3">
    <property type="entry name" value="FAD_NAD(P)-BINDING OXIDOREDUCTASE FAMILY PROTEIN"/>
    <property type="match status" value="1"/>
</dbReference>
<dbReference type="SUPFAM" id="SSF51905">
    <property type="entry name" value="FAD/NAD(P)-binding domain"/>
    <property type="match status" value="1"/>
</dbReference>
<dbReference type="EMBL" id="QRWX01000002">
    <property type="protein sequence ID" value="RGT56419.1"/>
    <property type="molecule type" value="Genomic_DNA"/>
</dbReference>
<dbReference type="InterPro" id="IPR028348">
    <property type="entry name" value="FAD-binding_protein"/>
</dbReference>
<name>A0A412PFL2_9FIRM</name>
<gene>
    <name evidence="2" type="ORF">DWX20_06325</name>
</gene>
<accession>A0A412PFL2</accession>
<evidence type="ECO:0000313" key="3">
    <source>
        <dbReference type="Proteomes" id="UP000284731"/>
    </source>
</evidence>
<reference evidence="2 3" key="1">
    <citation type="submission" date="2018-08" db="EMBL/GenBank/DDBJ databases">
        <title>A genome reference for cultivated species of the human gut microbiota.</title>
        <authorList>
            <person name="Zou Y."/>
            <person name="Xue W."/>
            <person name="Luo G."/>
        </authorList>
    </citation>
    <scope>NUCLEOTIDE SEQUENCE [LARGE SCALE GENOMIC DNA]</scope>
    <source>
        <strain evidence="2 3">AF18-46</strain>
    </source>
</reference>
<dbReference type="AlphaFoldDB" id="A0A412PFL2"/>
<feature type="domain" description="FAD-dependent protein C-terminal" evidence="1">
    <location>
        <begin position="273"/>
        <end position="464"/>
    </location>
</feature>
<dbReference type="Proteomes" id="UP000284731">
    <property type="component" value="Unassembled WGS sequence"/>
</dbReference>
<evidence type="ECO:0000313" key="2">
    <source>
        <dbReference type="EMBL" id="RGT56419.1"/>
    </source>
</evidence>
<dbReference type="InterPro" id="IPR036188">
    <property type="entry name" value="FAD/NAD-bd_sf"/>
</dbReference>
<dbReference type="Pfam" id="PF21688">
    <property type="entry name" value="FAD-depend_C"/>
    <property type="match status" value="1"/>
</dbReference>
<dbReference type="RefSeq" id="WP_118764886.1">
    <property type="nucleotide sequence ID" value="NZ_CABJCF010000002.1"/>
</dbReference>
<dbReference type="Gene3D" id="3.30.70.2700">
    <property type="match status" value="1"/>
</dbReference>
<dbReference type="Gene3D" id="3.50.50.60">
    <property type="entry name" value="FAD/NAD(P)-binding domain"/>
    <property type="match status" value="2"/>
</dbReference>
<comment type="caution">
    <text evidence="2">The sequence shown here is derived from an EMBL/GenBank/DDBJ whole genome shotgun (WGS) entry which is preliminary data.</text>
</comment>
<dbReference type="InterPro" id="IPR049516">
    <property type="entry name" value="FAD-depend_C"/>
</dbReference>
<sequence>MLKINQIRCEVGETFSIHHIAKKLRCSINDIQSFEIDRESIDARGDDLHYSYSVYASIKNEDKYLKNRDVKKETKEVYILPTATKTPKQRPIIVGFGPSGMYAGLILAEVGLNPIIIERGQAVEQRAKDINAFFTKGKLLESSNVQFGEGGAGTFSDGKLTTRMKNVRVSKVYEEFVEAGANPAIQYQQRPHLGTDVLQTIVKKIREKIIRFGGEIHFDTKLESLYLNDNQIVGIHTNKQDFSTDSVILCTGHSASDTYETLLTQGVEITQKDFAIGVRVEHPQGLIDQSTYGKHYSHPALKAASYQLTAKTSVNRGVYSFCMCPGGVVIPASTEQNCLAVNGMSYSMRAGKNANSAILVQIPRSDFDQGHPLDGFQFQKKLEQLGYYEGFAAPAQNIKDYLKHTPSDKLVIPTSYPRSTIMKDMHAFFSDEVNIAMEEGMKQFDKRIHGWIDQGIMIGLETRSSSPIKILRNDDGSSSTIQGLYPCGEGAGYAGGIVSSAVDGIKQAENYIAHLNQ</sequence>
<protein>
    <recommendedName>
        <fullName evidence="1">FAD-dependent protein C-terminal domain-containing protein</fullName>
    </recommendedName>
</protein>
<dbReference type="PIRSF" id="PIRSF038984">
    <property type="entry name" value="FAD_binding_protein"/>
    <property type="match status" value="1"/>
</dbReference>
<dbReference type="PANTHER" id="PTHR42842">
    <property type="entry name" value="FAD/NAD(P)-BINDING OXIDOREDUCTASE"/>
    <property type="match status" value="1"/>
</dbReference>